<dbReference type="Gene3D" id="3.40.630.30">
    <property type="match status" value="1"/>
</dbReference>
<dbReference type="AlphaFoldDB" id="E2PW32"/>
<dbReference type="Proteomes" id="UP000002357">
    <property type="component" value="Chromosome"/>
</dbReference>
<dbReference type="CDD" id="cd04301">
    <property type="entry name" value="NAT_SF"/>
    <property type="match status" value="1"/>
</dbReference>
<protein>
    <submittedName>
        <fullName evidence="2">Amino-acid N-acetyltransferase</fullName>
    </submittedName>
</protein>
<dbReference type="GO" id="GO:0016747">
    <property type="term" value="F:acyltransferase activity, transferring groups other than amino-acyl groups"/>
    <property type="evidence" value="ECO:0007669"/>
    <property type="project" value="InterPro"/>
</dbReference>
<gene>
    <name evidence="2" type="ORF">SCLAV_4949</name>
</gene>
<dbReference type="STRING" id="1901.BB341_04200"/>
<evidence type="ECO:0000259" key="1">
    <source>
        <dbReference type="PROSITE" id="PS51186"/>
    </source>
</evidence>
<feature type="domain" description="N-acetyltransferase" evidence="1">
    <location>
        <begin position="20"/>
        <end position="158"/>
    </location>
</feature>
<keyword evidence="3" id="KW-1185">Reference proteome</keyword>
<dbReference type="GeneID" id="93728613"/>
<evidence type="ECO:0000313" key="2">
    <source>
        <dbReference type="EMBL" id="EFG10022.1"/>
    </source>
</evidence>
<dbReference type="KEGG" id="sclf:BB341_04200"/>
<dbReference type="PROSITE" id="PS51186">
    <property type="entry name" value="GNAT"/>
    <property type="match status" value="1"/>
</dbReference>
<proteinExistence type="predicted"/>
<dbReference type="eggNOG" id="COG1246">
    <property type="taxonomic scope" value="Bacteria"/>
</dbReference>
<dbReference type="InterPro" id="IPR000182">
    <property type="entry name" value="GNAT_dom"/>
</dbReference>
<reference evidence="2 3" key="1">
    <citation type="journal article" date="2010" name="Genome Biol. Evol.">
        <title>The sequence of a 1.8-mb bacterial linear plasmid reveals a rich evolutionary reservoir of secondary metabolic pathways.</title>
        <authorList>
            <person name="Medema M.H."/>
            <person name="Trefzer A."/>
            <person name="Kovalchuk A."/>
            <person name="van den Berg M."/>
            <person name="Mueller U."/>
            <person name="Heijne W."/>
            <person name="Wu L."/>
            <person name="Alam M.T."/>
            <person name="Ronning C.M."/>
            <person name="Nierman W.C."/>
            <person name="Bovenberg R.A.L."/>
            <person name="Breitling R."/>
            <person name="Takano E."/>
        </authorList>
    </citation>
    <scope>NUCLEOTIDE SEQUENCE [LARGE SCALE GENOMIC DNA]</scope>
    <source>
        <strain evidence="3">ATCC 27064 / DSM 738 / JCM 4710 / NBRC 13307 / NCIMB 12785 / NRRL 3585 / VKM Ac-602</strain>
    </source>
</reference>
<dbReference type="Pfam" id="PF00583">
    <property type="entry name" value="Acetyltransf_1"/>
    <property type="match status" value="1"/>
</dbReference>
<dbReference type="InterPro" id="IPR016181">
    <property type="entry name" value="Acyl_CoA_acyltransferase"/>
</dbReference>
<dbReference type="SUPFAM" id="SSF55729">
    <property type="entry name" value="Acyl-CoA N-acyltransferases (Nat)"/>
    <property type="match status" value="1"/>
</dbReference>
<dbReference type="EMBL" id="CM000913">
    <property type="protein sequence ID" value="EFG10022.1"/>
    <property type="molecule type" value="Genomic_DNA"/>
</dbReference>
<dbReference type="RefSeq" id="WP_003962280.1">
    <property type="nucleotide sequence ID" value="NZ_CM000913.1"/>
</dbReference>
<accession>E2PW32</accession>
<sequence>MTLTGTEAVTTRPAAPVAAVFVRRACAQDAAALHTLSAPFARSGALRERPPELYAADADDFLVVELSDGALAGCLALRDHPRAPLGPSGVLYNFCVAGHSQGRGVGSALLWSALRTAETRALRAVFTATGGGGGLFLKYGFAPFPARFAPPVWANALDPRRGSRVLARAVPPGLD</sequence>
<organism evidence="2 3">
    <name type="scientific">Streptomyces clavuligerus</name>
    <dbReference type="NCBI Taxonomy" id="1901"/>
    <lineage>
        <taxon>Bacteria</taxon>
        <taxon>Bacillati</taxon>
        <taxon>Actinomycetota</taxon>
        <taxon>Actinomycetes</taxon>
        <taxon>Kitasatosporales</taxon>
        <taxon>Streptomycetaceae</taxon>
        <taxon>Streptomyces</taxon>
    </lineage>
</organism>
<dbReference type="OrthoDB" id="4249167at2"/>
<evidence type="ECO:0000313" key="3">
    <source>
        <dbReference type="Proteomes" id="UP000002357"/>
    </source>
</evidence>
<keyword evidence="2" id="KW-0808">Transferase</keyword>
<name>E2PW32_STRCL</name>